<feature type="chain" id="PRO_5015124485" evidence="2">
    <location>
        <begin position="30"/>
        <end position="276"/>
    </location>
</feature>
<dbReference type="RefSeq" id="WP_106512531.1">
    <property type="nucleotide sequence ID" value="NZ_PXYI01000003.1"/>
</dbReference>
<evidence type="ECO:0000259" key="3">
    <source>
        <dbReference type="Pfam" id="PF07486"/>
    </source>
</evidence>
<comment type="caution">
    <text evidence="4">The sequence shown here is derived from an EMBL/GenBank/DDBJ whole genome shotgun (WGS) entry which is preliminary data.</text>
</comment>
<dbReference type="InterPro" id="IPR042047">
    <property type="entry name" value="SleB_dom1"/>
</dbReference>
<dbReference type="Proteomes" id="UP000241167">
    <property type="component" value="Unassembled WGS sequence"/>
</dbReference>
<dbReference type="EMBL" id="PXYI01000003">
    <property type="protein sequence ID" value="PSJ40379.1"/>
    <property type="molecule type" value="Genomic_DNA"/>
</dbReference>
<feature type="domain" description="Cell wall hydrolase SleB" evidence="3">
    <location>
        <begin position="171"/>
        <end position="275"/>
    </location>
</feature>
<gene>
    <name evidence="4" type="ORF">C7I55_08530</name>
</gene>
<keyword evidence="2" id="KW-0732">Signal</keyword>
<proteinExistence type="predicted"/>
<name>A0A2P7QR07_9SPHN</name>
<dbReference type="Gene3D" id="1.10.10.2520">
    <property type="entry name" value="Cell wall hydrolase SleB, domain 1"/>
    <property type="match status" value="1"/>
</dbReference>
<dbReference type="InterPro" id="IPR011105">
    <property type="entry name" value="Cell_wall_hydrolase_SleB"/>
</dbReference>
<keyword evidence="5" id="KW-1185">Reference proteome</keyword>
<dbReference type="OrthoDB" id="9785345at2"/>
<protein>
    <submittedName>
        <fullName evidence="4">Cell wall hydrolase</fullName>
    </submittedName>
</protein>
<dbReference type="GO" id="GO:0016787">
    <property type="term" value="F:hydrolase activity"/>
    <property type="evidence" value="ECO:0007669"/>
    <property type="project" value="UniProtKB-KW"/>
</dbReference>
<feature type="region of interest" description="Disordered" evidence="1">
    <location>
        <begin position="62"/>
        <end position="85"/>
    </location>
</feature>
<evidence type="ECO:0000313" key="4">
    <source>
        <dbReference type="EMBL" id="PSJ40379.1"/>
    </source>
</evidence>
<organism evidence="4 5">
    <name type="scientific">Allosphingosinicella deserti</name>
    <dbReference type="NCBI Taxonomy" id="2116704"/>
    <lineage>
        <taxon>Bacteria</taxon>
        <taxon>Pseudomonadati</taxon>
        <taxon>Pseudomonadota</taxon>
        <taxon>Alphaproteobacteria</taxon>
        <taxon>Sphingomonadales</taxon>
        <taxon>Sphingomonadaceae</taxon>
        <taxon>Allosphingosinicella</taxon>
    </lineage>
</organism>
<reference evidence="4 5" key="1">
    <citation type="submission" date="2018-03" db="EMBL/GenBank/DDBJ databases">
        <title>The draft genome of Sphingosinicella sp. GL-C-18.</title>
        <authorList>
            <person name="Liu L."/>
            <person name="Li L."/>
            <person name="Liang L."/>
            <person name="Zhang X."/>
            <person name="Wang T."/>
        </authorList>
    </citation>
    <scope>NUCLEOTIDE SEQUENCE [LARGE SCALE GENOMIC DNA]</scope>
    <source>
        <strain evidence="4 5">GL-C-18</strain>
    </source>
</reference>
<dbReference type="Pfam" id="PF07486">
    <property type="entry name" value="Hydrolase_2"/>
    <property type="match status" value="1"/>
</dbReference>
<evidence type="ECO:0000313" key="5">
    <source>
        <dbReference type="Proteomes" id="UP000241167"/>
    </source>
</evidence>
<dbReference type="AlphaFoldDB" id="A0A2P7QR07"/>
<evidence type="ECO:0000256" key="2">
    <source>
        <dbReference type="SAM" id="SignalP"/>
    </source>
</evidence>
<evidence type="ECO:0000256" key="1">
    <source>
        <dbReference type="SAM" id="MobiDB-lite"/>
    </source>
</evidence>
<feature type="signal peptide" evidence="2">
    <location>
        <begin position="1"/>
        <end position="29"/>
    </location>
</feature>
<keyword evidence="4" id="KW-0378">Hydrolase</keyword>
<accession>A0A2P7QR07</accession>
<sequence>MNRSNRAAALSATSAALVVALSYSAPSQAQNTSFSITRAPILTSTVTNIGAVSHTASPHYATAPASATERVSDGNSLGTPASARPALDSAPMVDVSLDRIDIKVTPPAAQGAVSEKKGFFGNLWTKATALLGIGPSTPPTLDQLVVTYAGEQTETPEQDCLAKAVYFEARGESLEGQLAVAQVVLNRAASGRYPASVCGVVTQPRQFSFISRGKFPTPDMRSDAWRRAVAVSRVAQERLAGTLASDVLWYHASYVSPGWGKRLRRSAQIGTHIFYS</sequence>